<dbReference type="Pfam" id="PF00083">
    <property type="entry name" value="Sugar_tr"/>
    <property type="match status" value="1"/>
</dbReference>
<dbReference type="AlphaFoldDB" id="A0AAD9VV57"/>
<comment type="subcellular location">
    <subcellularLocation>
        <location evidence="1">Cell membrane</location>
        <topology evidence="1">Multi-pass membrane protein</topology>
    </subcellularLocation>
</comment>
<gene>
    <name evidence="11" type="ORF">KPH14_002908</name>
</gene>
<dbReference type="GO" id="GO:0051119">
    <property type="term" value="F:sugar transmembrane transporter activity"/>
    <property type="evidence" value="ECO:0007669"/>
    <property type="project" value="InterPro"/>
</dbReference>
<dbReference type="CDD" id="cd17358">
    <property type="entry name" value="MFS_GLUT6_8_Class3_like"/>
    <property type="match status" value="1"/>
</dbReference>
<keyword evidence="2" id="KW-1003">Cell membrane</keyword>
<dbReference type="Proteomes" id="UP001258017">
    <property type="component" value="Unassembled WGS sequence"/>
</dbReference>
<dbReference type="InterPro" id="IPR003663">
    <property type="entry name" value="Sugar/inositol_transpt"/>
</dbReference>
<dbReference type="GO" id="GO:0005886">
    <property type="term" value="C:plasma membrane"/>
    <property type="evidence" value="ECO:0007669"/>
    <property type="project" value="UniProtKB-SubCell"/>
</dbReference>
<evidence type="ECO:0000256" key="3">
    <source>
        <dbReference type="ARBA" id="ARBA00022692"/>
    </source>
</evidence>
<reference evidence="11" key="2">
    <citation type="journal article" date="2023" name="Commun. Biol.">
        <title>Intrasexual cuticular hydrocarbon dimorphism in a wasp sheds light on hydrocarbon biosynthesis genes in Hymenoptera.</title>
        <authorList>
            <person name="Moris V.C."/>
            <person name="Podsiadlowski L."/>
            <person name="Martin S."/>
            <person name="Oeyen J.P."/>
            <person name="Donath A."/>
            <person name="Petersen M."/>
            <person name="Wilbrandt J."/>
            <person name="Misof B."/>
            <person name="Liedtke D."/>
            <person name="Thamm M."/>
            <person name="Scheiner R."/>
            <person name="Schmitt T."/>
            <person name="Niehuis O."/>
        </authorList>
    </citation>
    <scope>NUCLEOTIDE SEQUENCE</scope>
    <source>
        <strain evidence="11">GBR_01_08_01A</strain>
    </source>
</reference>
<dbReference type="NCBIfam" id="TIGR00879">
    <property type="entry name" value="SP"/>
    <property type="match status" value="1"/>
</dbReference>
<accession>A0AAD9VV57</accession>
<keyword evidence="8" id="KW-0813">Transport</keyword>
<feature type="transmembrane region" description="Helical" evidence="9">
    <location>
        <begin position="426"/>
        <end position="445"/>
    </location>
</feature>
<feature type="transmembrane region" description="Helical" evidence="9">
    <location>
        <begin position="22"/>
        <end position="43"/>
    </location>
</feature>
<evidence type="ECO:0000256" key="4">
    <source>
        <dbReference type="ARBA" id="ARBA00022989"/>
    </source>
</evidence>
<evidence type="ECO:0000256" key="1">
    <source>
        <dbReference type="ARBA" id="ARBA00004651"/>
    </source>
</evidence>
<feature type="transmembrane region" description="Helical" evidence="9">
    <location>
        <begin position="297"/>
        <end position="317"/>
    </location>
</feature>
<dbReference type="InterPro" id="IPR036259">
    <property type="entry name" value="MFS_trans_sf"/>
</dbReference>
<evidence type="ECO:0000256" key="2">
    <source>
        <dbReference type="ARBA" id="ARBA00022475"/>
    </source>
</evidence>
<dbReference type="InterPro" id="IPR005828">
    <property type="entry name" value="MFS_sugar_transport-like"/>
</dbReference>
<dbReference type="PRINTS" id="PR00171">
    <property type="entry name" value="SUGRTRNSPORT"/>
</dbReference>
<keyword evidence="5 9" id="KW-0472">Membrane</keyword>
<name>A0AAD9VV57_9HYME</name>
<keyword evidence="3 9" id="KW-0812">Transmembrane</keyword>
<protein>
    <recommendedName>
        <fullName evidence="10">Major facilitator superfamily (MFS) profile domain-containing protein</fullName>
    </recommendedName>
</protein>
<feature type="domain" description="Major facilitator superfamily (MFS) profile" evidence="10">
    <location>
        <begin position="22"/>
        <end position="449"/>
    </location>
</feature>
<feature type="transmembrane region" description="Helical" evidence="9">
    <location>
        <begin position="175"/>
        <end position="196"/>
    </location>
</feature>
<keyword evidence="4 9" id="KW-1133">Transmembrane helix</keyword>
<dbReference type="PANTHER" id="PTHR48021">
    <property type="match status" value="1"/>
</dbReference>
<feature type="transmembrane region" description="Helical" evidence="9">
    <location>
        <begin position="122"/>
        <end position="139"/>
    </location>
</feature>
<evidence type="ECO:0000256" key="7">
    <source>
        <dbReference type="ARBA" id="ARBA00024348"/>
    </source>
</evidence>
<dbReference type="InterPro" id="IPR005829">
    <property type="entry name" value="Sugar_transporter_CS"/>
</dbReference>
<comment type="caution">
    <text evidence="11">The sequence shown here is derived from an EMBL/GenBank/DDBJ whole genome shotgun (WGS) entry which is preliminary data.</text>
</comment>
<dbReference type="EMBL" id="JAIFRP010000007">
    <property type="protein sequence ID" value="KAK2587150.1"/>
    <property type="molecule type" value="Genomic_DNA"/>
</dbReference>
<comment type="similarity">
    <text evidence="7">Belongs to the major facilitator superfamily. Sugar transporter (TC 2.A.1.1) family. Trehalose transporter subfamily.</text>
</comment>
<dbReference type="InterPro" id="IPR050549">
    <property type="entry name" value="MFS_Trehalose_Transporter"/>
</dbReference>
<feature type="transmembrane region" description="Helical" evidence="9">
    <location>
        <begin position="364"/>
        <end position="383"/>
    </location>
</feature>
<evidence type="ECO:0000259" key="10">
    <source>
        <dbReference type="PROSITE" id="PS50850"/>
    </source>
</evidence>
<evidence type="ECO:0000256" key="6">
    <source>
        <dbReference type="ARBA" id="ARBA00023180"/>
    </source>
</evidence>
<dbReference type="PROSITE" id="PS00216">
    <property type="entry name" value="SUGAR_TRANSPORT_1"/>
    <property type="match status" value="2"/>
</dbReference>
<feature type="transmembrane region" description="Helical" evidence="9">
    <location>
        <begin position="395"/>
        <end position="414"/>
    </location>
</feature>
<evidence type="ECO:0000313" key="11">
    <source>
        <dbReference type="EMBL" id="KAK2587150.1"/>
    </source>
</evidence>
<evidence type="ECO:0000256" key="9">
    <source>
        <dbReference type="SAM" id="Phobius"/>
    </source>
</evidence>
<sequence>MEGTGMIDGAAVRQDGRKLWQYLASISACLLATGVGTALAWTAPVLPTLYQPDNWLVITQEQGSWVSSLLALGAMLGALPSGKMADKLGRKKSLMLLAAPFLLSWLIIIVASDLWLINVARFIVGIGVGAACVLVPTYVSEVAETSSRGTLGALFQLFLTVGIVAVYVLGSLVGYTSLAIICALVEVAFLGTFFFMPESPHWLVSERRKPEATLVMEVLRGDIYDPSEELASMQRAAEDAASKKASFFDLVRTVGARKALMSSCGGMIFQQLSGINAVIFNTFTIFQAAGSSLPSDIAAIIVSMVQMIMSGVAALIVDRAGRKPLLMLSSGFMALCLIALGYYFKQKDDGNDVSALGWLPLTSLTLFMIAFSIGLGPVPWMLTSELFPAETKANASGVAVTLNWFLVFLVTKTFPMMTEQMGIGGTFWLFAAIMVIATVFTFFVVPETKGKTMEEIQAELNGKTRLAKSPA</sequence>
<keyword evidence="12" id="KW-1185">Reference proteome</keyword>
<reference evidence="11" key="1">
    <citation type="submission" date="2021-08" db="EMBL/GenBank/DDBJ databases">
        <authorList>
            <person name="Misof B."/>
            <person name="Oliver O."/>
            <person name="Podsiadlowski L."/>
            <person name="Donath A."/>
            <person name="Peters R."/>
            <person name="Mayer C."/>
            <person name="Rust J."/>
            <person name="Gunkel S."/>
            <person name="Lesny P."/>
            <person name="Martin S."/>
            <person name="Oeyen J.P."/>
            <person name="Petersen M."/>
            <person name="Panagiotis P."/>
            <person name="Wilbrandt J."/>
            <person name="Tanja T."/>
        </authorList>
    </citation>
    <scope>NUCLEOTIDE SEQUENCE</scope>
    <source>
        <strain evidence="11">GBR_01_08_01A</strain>
        <tissue evidence="11">Thorax + abdomen</tissue>
    </source>
</reference>
<organism evidence="11 12">
    <name type="scientific">Odynerus spinipes</name>
    <dbReference type="NCBI Taxonomy" id="1348599"/>
    <lineage>
        <taxon>Eukaryota</taxon>
        <taxon>Metazoa</taxon>
        <taxon>Ecdysozoa</taxon>
        <taxon>Arthropoda</taxon>
        <taxon>Hexapoda</taxon>
        <taxon>Insecta</taxon>
        <taxon>Pterygota</taxon>
        <taxon>Neoptera</taxon>
        <taxon>Endopterygota</taxon>
        <taxon>Hymenoptera</taxon>
        <taxon>Apocrita</taxon>
        <taxon>Aculeata</taxon>
        <taxon>Vespoidea</taxon>
        <taxon>Vespidae</taxon>
        <taxon>Eumeninae</taxon>
        <taxon>Odynerus</taxon>
    </lineage>
</organism>
<evidence type="ECO:0000313" key="12">
    <source>
        <dbReference type="Proteomes" id="UP001258017"/>
    </source>
</evidence>
<dbReference type="PROSITE" id="PS00217">
    <property type="entry name" value="SUGAR_TRANSPORT_2"/>
    <property type="match status" value="1"/>
</dbReference>
<evidence type="ECO:0000256" key="5">
    <source>
        <dbReference type="ARBA" id="ARBA00023136"/>
    </source>
</evidence>
<dbReference type="Gene3D" id="1.20.1250.20">
    <property type="entry name" value="MFS general substrate transporter like domains"/>
    <property type="match status" value="1"/>
</dbReference>
<dbReference type="PROSITE" id="PS50850">
    <property type="entry name" value="MFS"/>
    <property type="match status" value="1"/>
</dbReference>
<dbReference type="SUPFAM" id="SSF103473">
    <property type="entry name" value="MFS general substrate transporter"/>
    <property type="match status" value="1"/>
</dbReference>
<feature type="transmembrane region" description="Helical" evidence="9">
    <location>
        <begin position="267"/>
        <end position="285"/>
    </location>
</feature>
<dbReference type="InterPro" id="IPR044775">
    <property type="entry name" value="MFS_ERD6/Tret1-like"/>
</dbReference>
<feature type="transmembrane region" description="Helical" evidence="9">
    <location>
        <begin position="324"/>
        <end position="344"/>
    </location>
</feature>
<keyword evidence="6" id="KW-0325">Glycoprotein</keyword>
<feature type="transmembrane region" description="Helical" evidence="9">
    <location>
        <begin position="94"/>
        <end position="116"/>
    </location>
</feature>
<dbReference type="InterPro" id="IPR020846">
    <property type="entry name" value="MFS_dom"/>
</dbReference>
<proteinExistence type="inferred from homology"/>
<feature type="transmembrane region" description="Helical" evidence="9">
    <location>
        <begin position="63"/>
        <end position="82"/>
    </location>
</feature>
<evidence type="ECO:0000256" key="8">
    <source>
        <dbReference type="RuleBase" id="RU003346"/>
    </source>
</evidence>
<dbReference type="PANTHER" id="PTHR48021:SF86">
    <property type="entry name" value="FACILITATED TREHALOSE TRANSPORTER TRET1-1-LIKE PROTEIN"/>
    <property type="match status" value="1"/>
</dbReference>
<feature type="transmembrane region" description="Helical" evidence="9">
    <location>
        <begin position="151"/>
        <end position="169"/>
    </location>
</feature>
<dbReference type="FunFam" id="1.20.1250.20:FF:000055">
    <property type="entry name" value="Facilitated trehalose transporter Tret1-2 homolog"/>
    <property type="match status" value="1"/>
</dbReference>